<dbReference type="InterPro" id="IPR019432">
    <property type="entry name" value="Acyltransferase_MbtK/IucB-like"/>
</dbReference>
<proteinExistence type="predicted"/>
<evidence type="ECO:0000256" key="2">
    <source>
        <dbReference type="ARBA" id="ARBA00005102"/>
    </source>
</evidence>
<dbReference type="AlphaFoldDB" id="A4TDI8"/>
<dbReference type="Gene3D" id="3.40.630.30">
    <property type="match status" value="1"/>
</dbReference>
<evidence type="ECO:0000259" key="5">
    <source>
        <dbReference type="SMART" id="SM01006"/>
    </source>
</evidence>
<evidence type="ECO:0000256" key="4">
    <source>
        <dbReference type="ARBA" id="ARBA00031122"/>
    </source>
</evidence>
<accession>A4TDI8</accession>
<dbReference type="UniPathway" id="UPA00011"/>
<dbReference type="InterPro" id="IPR016181">
    <property type="entry name" value="Acyl_CoA_acyltransferase"/>
</dbReference>
<dbReference type="GO" id="GO:0019290">
    <property type="term" value="P:siderophore biosynthetic process"/>
    <property type="evidence" value="ECO:0007669"/>
    <property type="project" value="InterPro"/>
</dbReference>
<comment type="function">
    <text evidence="1">Acyltransferase required for the direct transfer of medium- to long-chain fatty acyl moieties from a carrier protein (MbtL) on to the epsilon-amino group of lysine residue in the mycobactin core.</text>
</comment>
<sequence>MSCCSPTARKPSLTYIRVGSALTMTDALPLLPRELTDLSDAVRAVPAPPIPQLAAPYAMRLVDPDTDAAMISEWMNRPHLAEAWEYDRPVEWWDGYLRAQLAGEYSRPLIGTFNGEPQGYVEVYRAAKDSIAPRYDADPYDLGLHAAIADLGLVNRGFGPLLLPRLAANLFEIEPRCRRILFDPDHRNTGARRLCEYAGCEFLGEHEMSNRRMALYALHRPA</sequence>
<dbReference type="EMBL" id="CP000656">
    <property type="protein sequence ID" value="ABP46881.1"/>
    <property type="molecule type" value="Genomic_DNA"/>
</dbReference>
<dbReference type="STRING" id="350054.Mflv_4412"/>
<protein>
    <recommendedName>
        <fullName evidence="3">Lysine N-acyltransferase MbtK</fullName>
    </recommendedName>
    <alternativeName>
        <fullName evidence="4">Mycobactin synthase protein K</fullName>
    </alternativeName>
</protein>
<gene>
    <name evidence="6" type="ordered locus">Mflv_4412</name>
</gene>
<dbReference type="HOGENOM" id="CLU_039848_4_0_11"/>
<dbReference type="GO" id="GO:0016410">
    <property type="term" value="F:N-acyltransferase activity"/>
    <property type="evidence" value="ECO:0007669"/>
    <property type="project" value="TreeGrafter"/>
</dbReference>
<dbReference type="eggNOG" id="COG1670">
    <property type="taxonomic scope" value="Bacteria"/>
</dbReference>
<comment type="pathway">
    <text evidence="2">Siderophore biosynthesis; mycobactin biosynthesis.</text>
</comment>
<evidence type="ECO:0000313" key="6">
    <source>
        <dbReference type="EMBL" id="ABP46881.1"/>
    </source>
</evidence>
<dbReference type="Pfam" id="PF13523">
    <property type="entry name" value="Acetyltransf_8"/>
    <property type="match status" value="1"/>
</dbReference>
<name>A4TDI8_MYCGI</name>
<dbReference type="PANTHER" id="PTHR31438">
    <property type="entry name" value="LYSINE N-ACYLTRANSFERASE C17G9.06C-RELATED"/>
    <property type="match status" value="1"/>
</dbReference>
<dbReference type="SMART" id="SM01006">
    <property type="entry name" value="AlcB"/>
    <property type="match status" value="1"/>
</dbReference>
<dbReference type="PANTHER" id="PTHR31438:SF1">
    <property type="entry name" value="LYSINE N-ACYLTRANSFERASE C17G9.06C-RELATED"/>
    <property type="match status" value="1"/>
</dbReference>
<evidence type="ECO:0000256" key="1">
    <source>
        <dbReference type="ARBA" id="ARBA00003818"/>
    </source>
</evidence>
<dbReference type="KEGG" id="mgi:Mflv_4412"/>
<evidence type="ECO:0000256" key="3">
    <source>
        <dbReference type="ARBA" id="ARBA00020586"/>
    </source>
</evidence>
<dbReference type="SUPFAM" id="SSF55729">
    <property type="entry name" value="Acyl-CoA N-acyltransferases (Nat)"/>
    <property type="match status" value="1"/>
</dbReference>
<organism evidence="6">
    <name type="scientific">Mycolicibacterium gilvum (strain PYR-GCK)</name>
    <name type="common">Mycobacterium gilvum (strain PYR-GCK)</name>
    <dbReference type="NCBI Taxonomy" id="350054"/>
    <lineage>
        <taxon>Bacteria</taxon>
        <taxon>Bacillati</taxon>
        <taxon>Actinomycetota</taxon>
        <taxon>Actinomycetes</taxon>
        <taxon>Mycobacteriales</taxon>
        <taxon>Mycobacteriaceae</taxon>
        <taxon>Mycolicibacterium</taxon>
    </lineage>
</organism>
<reference evidence="6" key="2">
    <citation type="journal article" date="2013" name="PLoS ONE">
        <title>A Gene Expression Study of the Activities of Aromatic Ring-Cleavage Dioxygenases in Mycobacterium gilvum PYR-GCK to Changes in Salinity and pH during Pyrene Degradation.</title>
        <authorList>
            <person name="Badejo A.C."/>
            <person name="Badejo A.O."/>
            <person name="Shin K.H."/>
            <person name="Chai Y.G."/>
        </authorList>
    </citation>
    <scope>NUCLEOTIDE SEQUENCE [LARGE SCALE GENOMIC DNA]</scope>
    <source>
        <strain evidence="6">PYR-GCK</strain>
    </source>
</reference>
<feature type="domain" description="Acyltransferase MbtK/IucB-like conserved" evidence="5">
    <location>
        <begin position="60"/>
        <end position="107"/>
    </location>
</feature>
<reference evidence="6" key="1">
    <citation type="submission" date="2007-04" db="EMBL/GenBank/DDBJ databases">
        <authorList>
            <consortium name="US DOE Joint Genome Institute"/>
            <person name="Copeland A."/>
            <person name="Lucas S."/>
            <person name="Lapidus A."/>
            <person name="Barry K."/>
            <person name="Detter J.C."/>
            <person name="Glavina del Rio T."/>
            <person name="Hammon N."/>
            <person name="Israni S."/>
            <person name="Dalin E."/>
            <person name="Tice H."/>
            <person name="Pitluck S."/>
            <person name="Chain P."/>
            <person name="Malfatti S."/>
            <person name="Shin M."/>
            <person name="Vergez L."/>
            <person name="Schmutz J."/>
            <person name="Larimer F."/>
            <person name="Land M."/>
            <person name="Hauser L."/>
            <person name="Kyrpides N."/>
            <person name="Mikhailova N."/>
            <person name="Miller C."/>
            <person name="Richardson P."/>
        </authorList>
    </citation>
    <scope>NUCLEOTIDE SEQUENCE</scope>
    <source>
        <strain evidence="6">PYR-GCK</strain>
    </source>
</reference>